<reference evidence="11" key="1">
    <citation type="journal article" date="2019" name="Int. J. Syst. Evol. Microbiol.">
        <title>The Global Catalogue of Microorganisms (GCM) 10K type strain sequencing project: providing services to taxonomists for standard genome sequencing and annotation.</title>
        <authorList>
            <consortium name="The Broad Institute Genomics Platform"/>
            <consortium name="The Broad Institute Genome Sequencing Center for Infectious Disease"/>
            <person name="Wu L."/>
            <person name="Ma J."/>
        </authorList>
    </citation>
    <scope>NUCLEOTIDE SEQUENCE [LARGE SCALE GENOMIC DNA]</scope>
    <source>
        <strain evidence="11">CCM 8980</strain>
    </source>
</reference>
<evidence type="ECO:0000313" key="10">
    <source>
        <dbReference type="EMBL" id="MFD1429049.1"/>
    </source>
</evidence>
<dbReference type="EMBL" id="JBHTOC010000002">
    <property type="protein sequence ID" value="MFD1429049.1"/>
    <property type="molecule type" value="Genomic_DNA"/>
</dbReference>
<feature type="domain" description="ABC transporter" evidence="8">
    <location>
        <begin position="336"/>
        <end position="570"/>
    </location>
</feature>
<dbReference type="NCBIfam" id="TIGR02868">
    <property type="entry name" value="CydC"/>
    <property type="match status" value="1"/>
</dbReference>
<dbReference type="InterPro" id="IPR036640">
    <property type="entry name" value="ABC1_TM_sf"/>
</dbReference>
<dbReference type="SUPFAM" id="SSF52540">
    <property type="entry name" value="P-loop containing nucleoside triphosphate hydrolases"/>
    <property type="match status" value="1"/>
</dbReference>
<dbReference type="Gene3D" id="1.20.1560.10">
    <property type="entry name" value="ABC transporter type 1, transmembrane domain"/>
    <property type="match status" value="1"/>
</dbReference>
<dbReference type="InterPro" id="IPR039421">
    <property type="entry name" value="Type_1_exporter"/>
</dbReference>
<evidence type="ECO:0000256" key="5">
    <source>
        <dbReference type="ARBA" id="ARBA00022989"/>
    </source>
</evidence>
<evidence type="ECO:0000256" key="3">
    <source>
        <dbReference type="ARBA" id="ARBA00022741"/>
    </source>
</evidence>
<dbReference type="InterPro" id="IPR003593">
    <property type="entry name" value="AAA+_ATPase"/>
</dbReference>
<evidence type="ECO:0000256" key="4">
    <source>
        <dbReference type="ARBA" id="ARBA00022840"/>
    </source>
</evidence>
<evidence type="ECO:0000259" key="9">
    <source>
        <dbReference type="PROSITE" id="PS50929"/>
    </source>
</evidence>
<dbReference type="Gene3D" id="3.40.50.300">
    <property type="entry name" value="P-loop containing nucleotide triphosphate hydrolases"/>
    <property type="match status" value="1"/>
</dbReference>
<feature type="transmembrane region" description="Helical" evidence="7">
    <location>
        <begin position="52"/>
        <end position="71"/>
    </location>
</feature>
<evidence type="ECO:0000259" key="8">
    <source>
        <dbReference type="PROSITE" id="PS50893"/>
    </source>
</evidence>
<keyword evidence="2 7" id="KW-0812">Transmembrane</keyword>
<dbReference type="InterPro" id="IPR014223">
    <property type="entry name" value="ABC_CydC/D"/>
</dbReference>
<evidence type="ECO:0000256" key="1">
    <source>
        <dbReference type="ARBA" id="ARBA00004651"/>
    </source>
</evidence>
<evidence type="ECO:0000313" key="11">
    <source>
        <dbReference type="Proteomes" id="UP001597196"/>
    </source>
</evidence>
<evidence type="ECO:0000256" key="2">
    <source>
        <dbReference type="ARBA" id="ARBA00022692"/>
    </source>
</evidence>
<dbReference type="CDD" id="cd03247">
    <property type="entry name" value="ABCC_cytochrome_bd"/>
    <property type="match status" value="1"/>
</dbReference>
<keyword evidence="11" id="KW-1185">Reference proteome</keyword>
<protein>
    <submittedName>
        <fullName evidence="10">Thiol reductant ABC exporter subunit CydC</fullName>
    </submittedName>
</protein>
<comment type="subcellular location">
    <subcellularLocation>
        <location evidence="1">Cell membrane</location>
        <topology evidence="1">Multi-pass membrane protein</topology>
    </subcellularLocation>
</comment>
<feature type="transmembrane region" description="Helical" evidence="7">
    <location>
        <begin position="248"/>
        <end position="266"/>
    </location>
</feature>
<dbReference type="PANTHER" id="PTHR24221">
    <property type="entry name" value="ATP-BINDING CASSETTE SUB-FAMILY B"/>
    <property type="match status" value="1"/>
</dbReference>
<feature type="transmembrane region" description="Helical" evidence="7">
    <location>
        <begin position="137"/>
        <end position="157"/>
    </location>
</feature>
<dbReference type="SMART" id="SM00382">
    <property type="entry name" value="AAA"/>
    <property type="match status" value="1"/>
</dbReference>
<dbReference type="RefSeq" id="WP_203636962.1">
    <property type="nucleotide sequence ID" value="NZ_BOLS01000003.1"/>
</dbReference>
<dbReference type="Pfam" id="PF00664">
    <property type="entry name" value="ABC_membrane"/>
    <property type="match status" value="1"/>
</dbReference>
<dbReference type="SUPFAM" id="SSF90123">
    <property type="entry name" value="ABC transporter transmembrane region"/>
    <property type="match status" value="1"/>
</dbReference>
<sequence>MQWLKNDHWVKPDLKRYRWLLFWSLALGILTFMAAGALMFTSGYLIDFSARMPLFAAIYVPVVLTRAFGIGRPVFQYLERLTSHNWVLKVTSHMRRKLYQVLEGDAAFLQAHHQTGDLLSLLADDIGHIQNLYLRTVFPAVVAGGLTLIATLLLGWFDWLFALWIALLLLVQILLLPWWSLLVEKRRKSAQKRLNQEAYVALTDSVMGLSDWVITHRQAAFVDGAVAKPRQLAASMQRSKQFQWVRDLIGELFFGLIAVSFLVWTSKYWTGGKLIADWVGSFVLVVFPLNQAFSGVAQGVSEWPTSRDSLAHLNALTPVTRPLPKQLPAPADVGTLTLSHLNFRYDQASAPLITDLSLTIHRGEKLAILGPSGMGKTTLLQLVLGDLTPTQGEVALAGVNVLAYQAQRSSLFAVLDQSPFLFNTSILNNIRLGNEQASDEDVAAALQAVQLTDLIAQLPQGVNTPMAESGFDFSGGERQRMALARILLQDAPIVLLDEPTVGLDPLTEQALLETMFTVLRDKTVLWVTHHLQGVSRCDQVIFLEDGVLTMAGAPRELAATNARYRRLYALDAGEA</sequence>
<proteinExistence type="predicted"/>
<dbReference type="InterPro" id="IPR017871">
    <property type="entry name" value="ABC_transporter-like_CS"/>
</dbReference>
<name>A0ABW4CG59_9LACO</name>
<keyword evidence="6 7" id="KW-0472">Membrane</keyword>
<dbReference type="Pfam" id="PF00005">
    <property type="entry name" value="ABC_tran"/>
    <property type="match status" value="1"/>
</dbReference>
<dbReference type="PROSITE" id="PS50929">
    <property type="entry name" value="ABC_TM1F"/>
    <property type="match status" value="1"/>
</dbReference>
<keyword evidence="3" id="KW-0547">Nucleotide-binding</keyword>
<dbReference type="InterPro" id="IPR003439">
    <property type="entry name" value="ABC_transporter-like_ATP-bd"/>
</dbReference>
<feature type="domain" description="ABC transmembrane type-1" evidence="9">
    <location>
        <begin position="22"/>
        <end position="305"/>
    </location>
</feature>
<gene>
    <name evidence="10" type="primary">cydC</name>
    <name evidence="10" type="ORF">ACFQ4P_02145</name>
</gene>
<keyword evidence="5 7" id="KW-1133">Transmembrane helix</keyword>
<evidence type="ECO:0000256" key="7">
    <source>
        <dbReference type="SAM" id="Phobius"/>
    </source>
</evidence>
<comment type="caution">
    <text evidence="10">The sequence shown here is derived from an EMBL/GenBank/DDBJ whole genome shotgun (WGS) entry which is preliminary data.</text>
</comment>
<feature type="transmembrane region" description="Helical" evidence="7">
    <location>
        <begin position="163"/>
        <end position="183"/>
    </location>
</feature>
<accession>A0ABW4CG59</accession>
<dbReference type="Proteomes" id="UP001597196">
    <property type="component" value="Unassembled WGS sequence"/>
</dbReference>
<dbReference type="PROSITE" id="PS50893">
    <property type="entry name" value="ABC_TRANSPORTER_2"/>
    <property type="match status" value="1"/>
</dbReference>
<dbReference type="InterPro" id="IPR027417">
    <property type="entry name" value="P-loop_NTPase"/>
</dbReference>
<dbReference type="PANTHER" id="PTHR24221:SF653">
    <property type="entry name" value="TRANSPORT ATP-BINDING PROTEIN CYDC"/>
    <property type="match status" value="1"/>
</dbReference>
<dbReference type="PROSITE" id="PS00211">
    <property type="entry name" value="ABC_TRANSPORTER_1"/>
    <property type="match status" value="1"/>
</dbReference>
<dbReference type="InterPro" id="IPR011527">
    <property type="entry name" value="ABC1_TM_dom"/>
</dbReference>
<evidence type="ECO:0000256" key="6">
    <source>
        <dbReference type="ARBA" id="ARBA00023136"/>
    </source>
</evidence>
<keyword evidence="4" id="KW-0067">ATP-binding</keyword>
<feature type="transmembrane region" description="Helical" evidence="7">
    <location>
        <begin position="20"/>
        <end position="46"/>
    </location>
</feature>
<organism evidence="10 11">
    <name type="scientific">Lacticaseibacillus mingshuiensis</name>
    <dbReference type="NCBI Taxonomy" id="2799574"/>
    <lineage>
        <taxon>Bacteria</taxon>
        <taxon>Bacillati</taxon>
        <taxon>Bacillota</taxon>
        <taxon>Bacilli</taxon>
        <taxon>Lactobacillales</taxon>
        <taxon>Lactobacillaceae</taxon>
        <taxon>Lacticaseibacillus</taxon>
    </lineage>
</organism>